<keyword evidence="8 12" id="KW-0406">Ion transport</keyword>
<keyword evidence="4 12" id="KW-0894">Sodium channel</keyword>
<protein>
    <submittedName>
        <fullName evidence="13">Uncharacterized protein</fullName>
    </submittedName>
</protein>
<evidence type="ECO:0000256" key="3">
    <source>
        <dbReference type="ARBA" id="ARBA00022448"/>
    </source>
</evidence>
<sequence length="104" mass="11569">MARAHVLVHDPRVLANPIRDGIMLQSGKSYNIYVSQTVTERQPAPYRTNCTDYLKMWRENGGRGPLTGRSGAEKCKMERMLQSVGCVPRSISYPTPTPSATTQS</sequence>
<accession>A0AAV6TUD8</accession>
<evidence type="ECO:0000256" key="9">
    <source>
        <dbReference type="ARBA" id="ARBA00023136"/>
    </source>
</evidence>
<keyword evidence="3 12" id="KW-0813">Transport</keyword>
<evidence type="ECO:0000256" key="10">
    <source>
        <dbReference type="ARBA" id="ARBA00023201"/>
    </source>
</evidence>
<keyword evidence="9" id="KW-0472">Membrane</keyword>
<dbReference type="InterPro" id="IPR001873">
    <property type="entry name" value="ENaC"/>
</dbReference>
<dbReference type="Pfam" id="PF00858">
    <property type="entry name" value="ASC"/>
    <property type="match status" value="1"/>
</dbReference>
<dbReference type="GO" id="GO:0016020">
    <property type="term" value="C:membrane"/>
    <property type="evidence" value="ECO:0007669"/>
    <property type="project" value="UniProtKB-SubCell"/>
</dbReference>
<dbReference type="AlphaFoldDB" id="A0AAV6TUD8"/>
<evidence type="ECO:0000256" key="2">
    <source>
        <dbReference type="ARBA" id="ARBA00007193"/>
    </source>
</evidence>
<evidence type="ECO:0000256" key="6">
    <source>
        <dbReference type="ARBA" id="ARBA00022989"/>
    </source>
</evidence>
<dbReference type="Proteomes" id="UP000827092">
    <property type="component" value="Unassembled WGS sequence"/>
</dbReference>
<reference evidence="13 14" key="1">
    <citation type="journal article" date="2022" name="Nat. Ecol. Evol.">
        <title>A masculinizing supergene underlies an exaggerated male reproductive morph in a spider.</title>
        <authorList>
            <person name="Hendrickx F."/>
            <person name="De Corte Z."/>
            <person name="Sonet G."/>
            <person name="Van Belleghem S.M."/>
            <person name="Kostlbacher S."/>
            <person name="Vangestel C."/>
        </authorList>
    </citation>
    <scope>NUCLEOTIDE SEQUENCE [LARGE SCALE GENOMIC DNA]</scope>
    <source>
        <strain evidence="13">W744_W776</strain>
    </source>
</reference>
<evidence type="ECO:0000256" key="12">
    <source>
        <dbReference type="RuleBase" id="RU000679"/>
    </source>
</evidence>
<keyword evidence="11 12" id="KW-0407">Ion channel</keyword>
<gene>
    <name evidence="13" type="ORF">JTE90_024403</name>
</gene>
<proteinExistence type="inferred from homology"/>
<keyword evidence="10 12" id="KW-0739">Sodium transport</keyword>
<keyword evidence="6" id="KW-1133">Transmembrane helix</keyword>
<comment type="subcellular location">
    <subcellularLocation>
        <location evidence="1">Membrane</location>
        <topology evidence="1">Multi-pass membrane protein</topology>
    </subcellularLocation>
</comment>
<evidence type="ECO:0000313" key="13">
    <source>
        <dbReference type="EMBL" id="KAG8175286.1"/>
    </source>
</evidence>
<evidence type="ECO:0000256" key="8">
    <source>
        <dbReference type="ARBA" id="ARBA00023065"/>
    </source>
</evidence>
<evidence type="ECO:0000256" key="5">
    <source>
        <dbReference type="ARBA" id="ARBA00022692"/>
    </source>
</evidence>
<keyword evidence="7" id="KW-0915">Sodium</keyword>
<comment type="caution">
    <text evidence="13">The sequence shown here is derived from an EMBL/GenBank/DDBJ whole genome shotgun (WGS) entry which is preliminary data.</text>
</comment>
<dbReference type="GO" id="GO:0005272">
    <property type="term" value="F:sodium channel activity"/>
    <property type="evidence" value="ECO:0007669"/>
    <property type="project" value="UniProtKB-KW"/>
</dbReference>
<name>A0AAV6TUD8_9ARAC</name>
<dbReference type="EMBL" id="JAFNEN010001037">
    <property type="protein sequence ID" value="KAG8175286.1"/>
    <property type="molecule type" value="Genomic_DNA"/>
</dbReference>
<evidence type="ECO:0000256" key="11">
    <source>
        <dbReference type="ARBA" id="ARBA00023303"/>
    </source>
</evidence>
<organism evidence="13 14">
    <name type="scientific">Oedothorax gibbosus</name>
    <dbReference type="NCBI Taxonomy" id="931172"/>
    <lineage>
        <taxon>Eukaryota</taxon>
        <taxon>Metazoa</taxon>
        <taxon>Ecdysozoa</taxon>
        <taxon>Arthropoda</taxon>
        <taxon>Chelicerata</taxon>
        <taxon>Arachnida</taxon>
        <taxon>Araneae</taxon>
        <taxon>Araneomorphae</taxon>
        <taxon>Entelegynae</taxon>
        <taxon>Araneoidea</taxon>
        <taxon>Linyphiidae</taxon>
        <taxon>Erigoninae</taxon>
        <taxon>Oedothorax</taxon>
    </lineage>
</organism>
<evidence type="ECO:0000256" key="7">
    <source>
        <dbReference type="ARBA" id="ARBA00023053"/>
    </source>
</evidence>
<evidence type="ECO:0000256" key="1">
    <source>
        <dbReference type="ARBA" id="ARBA00004141"/>
    </source>
</evidence>
<evidence type="ECO:0000313" key="14">
    <source>
        <dbReference type="Proteomes" id="UP000827092"/>
    </source>
</evidence>
<evidence type="ECO:0000256" key="4">
    <source>
        <dbReference type="ARBA" id="ARBA00022461"/>
    </source>
</evidence>
<comment type="similarity">
    <text evidence="2 12">Belongs to the amiloride-sensitive sodium channel (TC 1.A.6) family.</text>
</comment>
<keyword evidence="5 12" id="KW-0812">Transmembrane</keyword>
<keyword evidence="14" id="KW-1185">Reference proteome</keyword>